<dbReference type="PANTHER" id="PTHR31836">
    <property type="match status" value="1"/>
</dbReference>
<evidence type="ECO:0000313" key="3">
    <source>
        <dbReference type="EMBL" id="TMW68463.1"/>
    </source>
</evidence>
<evidence type="ECO:0000256" key="2">
    <source>
        <dbReference type="SAM" id="SignalP"/>
    </source>
</evidence>
<keyword evidence="4" id="KW-1185">Reference proteome</keyword>
<dbReference type="EMBL" id="SPLM01000002">
    <property type="protein sequence ID" value="TMW68463.1"/>
    <property type="molecule type" value="Genomic_DNA"/>
</dbReference>
<gene>
    <name evidence="3" type="ORF">Poli38472_005931</name>
</gene>
<comment type="caution">
    <text evidence="3">The sequence shown here is derived from an EMBL/GenBank/DDBJ whole genome shotgun (WGS) entry which is preliminary data.</text>
</comment>
<dbReference type="SUPFAM" id="SSF50685">
    <property type="entry name" value="Barwin-like endoglucanases"/>
    <property type="match status" value="1"/>
</dbReference>
<evidence type="ECO:0008006" key="5">
    <source>
        <dbReference type="Google" id="ProtNLM"/>
    </source>
</evidence>
<dbReference type="Proteomes" id="UP000794436">
    <property type="component" value="Unassembled WGS sequence"/>
</dbReference>
<dbReference type="InterPro" id="IPR051477">
    <property type="entry name" value="Expansin_CellWall"/>
</dbReference>
<dbReference type="PANTHER" id="PTHR31836:SF21">
    <property type="entry name" value="EXPANSIN-LIKE PROTEIN 7"/>
    <property type="match status" value="1"/>
</dbReference>
<evidence type="ECO:0000313" key="4">
    <source>
        <dbReference type="Proteomes" id="UP000794436"/>
    </source>
</evidence>
<feature type="chain" id="PRO_5035473315" description="Expansin-like EG45 domain-containing protein" evidence="2">
    <location>
        <begin position="23"/>
        <end position="248"/>
    </location>
</feature>
<dbReference type="InterPro" id="IPR036908">
    <property type="entry name" value="RlpA-like_sf"/>
</dbReference>
<reference evidence="3" key="1">
    <citation type="submission" date="2019-03" db="EMBL/GenBank/DDBJ databases">
        <title>Long read genome sequence of the mycoparasitic Pythium oligandrum ATCC 38472 isolated from sugarbeet rhizosphere.</title>
        <authorList>
            <person name="Gaulin E."/>
        </authorList>
    </citation>
    <scope>NUCLEOTIDE SEQUENCE</scope>
    <source>
        <strain evidence="3">ATCC 38472_TT</strain>
    </source>
</reference>
<evidence type="ECO:0000256" key="1">
    <source>
        <dbReference type="ARBA" id="ARBA00022729"/>
    </source>
</evidence>
<name>A0A8K1CT59_PYTOL</name>
<keyword evidence="1 2" id="KW-0732">Signal</keyword>
<dbReference type="CDD" id="cd22191">
    <property type="entry name" value="DPBB_RlpA_EXP_N-like"/>
    <property type="match status" value="1"/>
</dbReference>
<dbReference type="Gene3D" id="2.40.40.10">
    <property type="entry name" value="RlpA-like domain"/>
    <property type="match status" value="1"/>
</dbReference>
<accession>A0A8K1CT59</accession>
<proteinExistence type="predicted"/>
<dbReference type="AlphaFoldDB" id="A0A8K1CT59"/>
<organism evidence="3 4">
    <name type="scientific">Pythium oligandrum</name>
    <name type="common">Mycoparasitic fungus</name>
    <dbReference type="NCBI Taxonomy" id="41045"/>
    <lineage>
        <taxon>Eukaryota</taxon>
        <taxon>Sar</taxon>
        <taxon>Stramenopiles</taxon>
        <taxon>Oomycota</taxon>
        <taxon>Peronosporomycetes</taxon>
        <taxon>Pythiales</taxon>
        <taxon>Pythiaceae</taxon>
        <taxon>Pythium</taxon>
    </lineage>
</organism>
<protein>
    <recommendedName>
        <fullName evidence="5">Expansin-like EG45 domain-containing protein</fullName>
    </recommendedName>
</protein>
<sequence>MFSQGIVHLFLAALALSSLAVAQFSTGMTFTGDAKSAISGDFLQNTCGYNGFSSQFVSSAESRFAYVSPDFWSHDLPCGRCANVNAGTNASVTVMLISRHSETCAKDDCKGDLVLSPQAYRLLQSKTDLNCSIAVSWELVKCPDDFVWGGVEIAFGTETNSTQLTIQPRNFQGQIAGIEVQFPDGRRFLAGGPGQDAPGSFRAVQISEGTFAPPFTIVLQQAYSLRSVEIEVTEPPQPHQVLTSSVAF</sequence>
<feature type="signal peptide" evidence="2">
    <location>
        <begin position="1"/>
        <end position="22"/>
    </location>
</feature>